<dbReference type="RefSeq" id="WP_067204778.1">
    <property type="nucleotide sequence ID" value="NZ_FLOC01000001.1"/>
</dbReference>
<keyword evidence="5" id="KW-1185">Reference proteome</keyword>
<feature type="region of interest" description="Disordered" evidence="1">
    <location>
        <begin position="228"/>
        <end position="263"/>
    </location>
</feature>
<gene>
    <name evidence="4" type="ORF">MAQ5080_00392</name>
</gene>
<organism evidence="4 5">
    <name type="scientific">Marinomonas aquimarina</name>
    <dbReference type="NCBI Taxonomy" id="295068"/>
    <lineage>
        <taxon>Bacteria</taxon>
        <taxon>Pseudomonadati</taxon>
        <taxon>Pseudomonadota</taxon>
        <taxon>Gammaproteobacteria</taxon>
        <taxon>Oceanospirillales</taxon>
        <taxon>Oceanospirillaceae</taxon>
        <taxon>Marinomonas</taxon>
    </lineage>
</organism>
<dbReference type="AlphaFoldDB" id="A0A1A8T444"/>
<dbReference type="STRING" id="295068.MAQ5080_00392"/>
<name>A0A1A8T444_9GAMM</name>
<feature type="domain" description="FecR protein" evidence="3">
    <location>
        <begin position="64"/>
        <end position="167"/>
    </location>
</feature>
<evidence type="ECO:0000313" key="5">
    <source>
        <dbReference type="Proteomes" id="UP000092627"/>
    </source>
</evidence>
<keyword evidence="2" id="KW-0732">Signal</keyword>
<proteinExistence type="predicted"/>
<feature type="signal peptide" evidence="2">
    <location>
        <begin position="1"/>
        <end position="30"/>
    </location>
</feature>
<evidence type="ECO:0000256" key="1">
    <source>
        <dbReference type="SAM" id="MobiDB-lite"/>
    </source>
</evidence>
<dbReference type="Gene3D" id="2.60.120.1440">
    <property type="match status" value="1"/>
</dbReference>
<dbReference type="InterPro" id="IPR006860">
    <property type="entry name" value="FecR"/>
</dbReference>
<reference evidence="4 5" key="1">
    <citation type="submission" date="2016-06" db="EMBL/GenBank/DDBJ databases">
        <authorList>
            <person name="Kjaerup R.B."/>
            <person name="Dalgaard T.S."/>
            <person name="Juul-Madsen H.R."/>
        </authorList>
    </citation>
    <scope>NUCLEOTIDE SEQUENCE [LARGE SCALE GENOMIC DNA]</scope>
    <source>
        <strain evidence="4 5">CECT 5080</strain>
    </source>
</reference>
<dbReference type="PANTHER" id="PTHR38731">
    <property type="entry name" value="LIPL45-RELATED LIPOPROTEIN-RELATED"/>
    <property type="match status" value="1"/>
</dbReference>
<evidence type="ECO:0000259" key="3">
    <source>
        <dbReference type="Pfam" id="PF04773"/>
    </source>
</evidence>
<dbReference type="Proteomes" id="UP000092627">
    <property type="component" value="Unassembled WGS sequence"/>
</dbReference>
<evidence type="ECO:0000256" key="2">
    <source>
        <dbReference type="SAM" id="SignalP"/>
    </source>
</evidence>
<sequence length="456" mass="48647">MQWLNVRQSIKFYANACLGSLLFIAVATQAAPEDDAGEVTFLLGKAFVNGSTPVKIGTKVGSGDVIQTLGNGHVHVRFIDNGLVSVRPESRLVIEQYQYNASQPNESIIKFNLEQGVMRSISGEGAKSARDKFRLNTPIAAIGVRGTDFVVKSSSDLLQAVVNEGAIIVSPYSVDCQAASVGPCQSSNMVELASDAQQLLEFSSMYESPRLLPLSAGIPTISIDDAQIQSQPHAVETAEDNVSASNTSSKSNQESDALDRSDLDNRLVNEITADTFINAQPNEERVQRLMWGRYSGPKATDRIVYSRAVAANGRDLTVLPSPFISDLALYRTPSEDRLGTDSNLGNVSFNLLASQATVNTGGMLSVASVSSADSHLSIDFTNGKFATEVMVTSPLITPVTVNGTGTISDRGFFNFTSGDTAIHGASTLDGDASSFMFYKDVGAGTSVEGVTHWYAE</sequence>
<evidence type="ECO:0000313" key="4">
    <source>
        <dbReference type="EMBL" id="SBS25869.1"/>
    </source>
</evidence>
<feature type="chain" id="PRO_5008378768" evidence="2">
    <location>
        <begin position="31"/>
        <end position="456"/>
    </location>
</feature>
<accession>A0A1A8T444</accession>
<dbReference type="EMBL" id="FLOC01000001">
    <property type="protein sequence ID" value="SBS25869.1"/>
    <property type="molecule type" value="Genomic_DNA"/>
</dbReference>
<dbReference type="Pfam" id="PF04773">
    <property type="entry name" value="FecR"/>
    <property type="match status" value="1"/>
</dbReference>
<feature type="compositionally biased region" description="Polar residues" evidence="1">
    <location>
        <begin position="240"/>
        <end position="255"/>
    </location>
</feature>
<protein>
    <submittedName>
        <fullName evidence="4">FecR protein</fullName>
    </submittedName>
</protein>
<dbReference type="OrthoDB" id="7028389at2"/>